<name>A0A6J8D229_MYTCO</name>
<dbReference type="AlphaFoldDB" id="A0A6J8D229"/>
<reference evidence="1 2" key="1">
    <citation type="submission" date="2020-06" db="EMBL/GenBank/DDBJ databases">
        <authorList>
            <person name="Li R."/>
            <person name="Bekaert M."/>
        </authorList>
    </citation>
    <scope>NUCLEOTIDE SEQUENCE [LARGE SCALE GENOMIC DNA]</scope>
    <source>
        <strain evidence="2">wild</strain>
    </source>
</reference>
<proteinExistence type="predicted"/>
<dbReference type="EMBL" id="CACVKT020006392">
    <property type="protein sequence ID" value="CAC5401194.1"/>
    <property type="molecule type" value="Genomic_DNA"/>
</dbReference>
<gene>
    <name evidence="1" type="ORF">MCOR_35301</name>
</gene>
<protein>
    <submittedName>
        <fullName evidence="1">Uncharacterized protein</fullName>
    </submittedName>
</protein>
<evidence type="ECO:0000313" key="1">
    <source>
        <dbReference type="EMBL" id="CAC5401194.1"/>
    </source>
</evidence>
<organism evidence="1 2">
    <name type="scientific">Mytilus coruscus</name>
    <name type="common">Sea mussel</name>
    <dbReference type="NCBI Taxonomy" id="42192"/>
    <lineage>
        <taxon>Eukaryota</taxon>
        <taxon>Metazoa</taxon>
        <taxon>Spiralia</taxon>
        <taxon>Lophotrochozoa</taxon>
        <taxon>Mollusca</taxon>
        <taxon>Bivalvia</taxon>
        <taxon>Autobranchia</taxon>
        <taxon>Pteriomorphia</taxon>
        <taxon>Mytilida</taxon>
        <taxon>Mytiloidea</taxon>
        <taxon>Mytilidae</taxon>
        <taxon>Mytilinae</taxon>
        <taxon>Mytilus</taxon>
    </lineage>
</organism>
<accession>A0A6J8D229</accession>
<keyword evidence="2" id="KW-1185">Reference proteome</keyword>
<dbReference type="Proteomes" id="UP000507470">
    <property type="component" value="Unassembled WGS sequence"/>
</dbReference>
<sequence>MSVTLVEDIKCFLSNEKLKRNDQSRASVEVLAASVSGPAVGNCRDKVDLKEKIKYHKKEIIEQTLRNQRRWREKIKKLRVPVHFSEFGISSEVKIEAEGSNVQDETFEDDRYEIVADMINTDTMFSVLCDDEENDFFFLKATSESRTFYRRRKSGGRLFHLSSLDIISKKSLENQKRLKLRLV</sequence>
<evidence type="ECO:0000313" key="2">
    <source>
        <dbReference type="Proteomes" id="UP000507470"/>
    </source>
</evidence>